<dbReference type="InterPro" id="IPR001752">
    <property type="entry name" value="Kinesin_motor_dom"/>
</dbReference>
<evidence type="ECO:0000256" key="2">
    <source>
        <dbReference type="ARBA" id="ARBA00022490"/>
    </source>
</evidence>
<dbReference type="SMART" id="SM00129">
    <property type="entry name" value="KISc"/>
    <property type="match status" value="1"/>
</dbReference>
<keyword evidence="2" id="KW-0963">Cytoplasm</keyword>
<sequence>MSNSKGTNIKVLVRVRPLLPREEALEDESSKQCLITMPVESPMTTILKVPTTSTFHSQKNKQNRPGSPSISEEEFKKYTFDESIWSFDRHQDNFVDNSAFYEKTGPDIINHFFQGYNVCLLAYGQTSSGKTHTMMGNRNDPGLIPLIIKDILGQKELLINEKINCEVKISYIEIYNEQVNDLLGSEESTKCRVREHPITGPYVENVKDFIVNDYDDFKNLLNKGNLKRSTASTSMNDKSSRSHAIITLTLKQTKFADADSSLDIGDADEEMVSNIKLVDLAGSERLAKTKVYGQQDRIKEGTLINKSLSVLGRCINLLSANSSNPNSKPALVPYRDSILTYLLKENLAGNSRSFMIFCVSPIDFEETYQTLNYATQVKTIKTAARANKTKLSTIPVQWDLLRQSDQDAITSLKQEVQELTDKLKRMESSEQTPSSASDNFNKLINYLENETRRLRFENKYLKNQLNKKDKEVEELNKHVNYIDHEFDEFAFQIQQIQSDSVSQEKNHLQVNCQTTVEELEKELEMFDPVRAF</sequence>
<organism evidence="10 11">
    <name type="scientific">Scheffersomyces stipitis (strain ATCC 58785 / CBS 6054 / NBRC 10063 / NRRL Y-11545)</name>
    <name type="common">Yeast</name>
    <name type="synonym">Pichia stipitis</name>
    <dbReference type="NCBI Taxonomy" id="322104"/>
    <lineage>
        <taxon>Eukaryota</taxon>
        <taxon>Fungi</taxon>
        <taxon>Dikarya</taxon>
        <taxon>Ascomycota</taxon>
        <taxon>Saccharomycotina</taxon>
        <taxon>Pichiomycetes</taxon>
        <taxon>Debaryomycetaceae</taxon>
        <taxon>Scheffersomyces</taxon>
    </lineage>
</organism>
<comment type="subcellular location">
    <subcellularLocation>
        <location evidence="1">Cytoplasm</location>
    </subcellularLocation>
</comment>
<dbReference type="GO" id="GO:0007052">
    <property type="term" value="P:mitotic spindle organization"/>
    <property type="evidence" value="ECO:0007669"/>
    <property type="project" value="TreeGrafter"/>
</dbReference>
<dbReference type="GO" id="GO:0005524">
    <property type="term" value="F:ATP binding"/>
    <property type="evidence" value="ECO:0007669"/>
    <property type="project" value="UniProtKB-UniRule"/>
</dbReference>
<proteinExistence type="inferred from homology"/>
<dbReference type="InParanoid" id="A3LRC1"/>
<evidence type="ECO:0000256" key="1">
    <source>
        <dbReference type="ARBA" id="ARBA00004496"/>
    </source>
</evidence>
<dbReference type="PROSITE" id="PS50067">
    <property type="entry name" value="KINESIN_MOTOR_2"/>
    <property type="match status" value="1"/>
</dbReference>
<dbReference type="InterPro" id="IPR027640">
    <property type="entry name" value="Kinesin-like_fam"/>
</dbReference>
<dbReference type="OMA" id="SFWSHNT"/>
<keyword evidence="11" id="KW-1185">Reference proteome</keyword>
<evidence type="ECO:0000256" key="4">
    <source>
        <dbReference type="ARBA" id="ARBA00022840"/>
    </source>
</evidence>
<dbReference type="GO" id="GO:0005737">
    <property type="term" value="C:cytoplasm"/>
    <property type="evidence" value="ECO:0007669"/>
    <property type="project" value="UniProtKB-SubCell"/>
</dbReference>
<dbReference type="eggNOG" id="KOG0245">
    <property type="taxonomic scope" value="Eukaryota"/>
</dbReference>
<keyword evidence="5 7" id="KW-0175">Coiled coil</keyword>
<dbReference type="Pfam" id="PF00225">
    <property type="entry name" value="Kinesin"/>
    <property type="match status" value="1"/>
</dbReference>
<evidence type="ECO:0000256" key="7">
    <source>
        <dbReference type="SAM" id="Coils"/>
    </source>
</evidence>
<keyword evidence="6" id="KW-0505">Motor protein</keyword>
<feature type="binding site" evidence="6">
    <location>
        <begin position="124"/>
        <end position="131"/>
    </location>
    <ligand>
        <name>ATP</name>
        <dbReference type="ChEBI" id="CHEBI:30616"/>
    </ligand>
</feature>
<dbReference type="GO" id="GO:0003777">
    <property type="term" value="F:microtubule motor activity"/>
    <property type="evidence" value="ECO:0007669"/>
    <property type="project" value="InterPro"/>
</dbReference>
<feature type="domain" description="Kinesin motor" evidence="9">
    <location>
        <begin position="8"/>
        <end position="380"/>
    </location>
</feature>
<keyword evidence="3 6" id="KW-0547">Nucleotide-binding</keyword>
<feature type="coiled-coil region" evidence="7">
    <location>
        <begin position="402"/>
        <end position="429"/>
    </location>
</feature>
<accession>A3LRC1</accession>
<dbReference type="RefSeq" id="XP_001383386.2">
    <property type="nucleotide sequence ID" value="XM_001383349.1"/>
</dbReference>
<dbReference type="InterPro" id="IPR027417">
    <property type="entry name" value="P-loop_NTPase"/>
</dbReference>
<dbReference type="GO" id="GO:0007018">
    <property type="term" value="P:microtubule-based movement"/>
    <property type="evidence" value="ECO:0007669"/>
    <property type="project" value="InterPro"/>
</dbReference>
<dbReference type="InterPro" id="IPR036961">
    <property type="entry name" value="Kinesin_motor_dom_sf"/>
</dbReference>
<reference evidence="10 11" key="1">
    <citation type="journal article" date="2007" name="Nat. Biotechnol.">
        <title>Genome sequence of the lignocellulose-bioconverting and xylose-fermenting yeast Pichia stipitis.</title>
        <authorList>
            <person name="Jeffries T.W."/>
            <person name="Grigoriev I.V."/>
            <person name="Grimwood J."/>
            <person name="Laplaza J.M."/>
            <person name="Aerts A."/>
            <person name="Salamov A."/>
            <person name="Schmutz J."/>
            <person name="Lindquist E."/>
            <person name="Dehal P."/>
            <person name="Shapiro H."/>
            <person name="Jin Y.S."/>
            <person name="Passoth V."/>
            <person name="Richardson P.M."/>
        </authorList>
    </citation>
    <scope>NUCLEOTIDE SEQUENCE [LARGE SCALE GENOMIC DNA]</scope>
    <source>
        <strain evidence="11">ATCC 58785 / CBS 6054 / NBRC 10063 / NRRL Y-11545</strain>
    </source>
</reference>
<protein>
    <recommendedName>
        <fullName evidence="9">Kinesin motor domain-containing protein</fullName>
    </recommendedName>
</protein>
<dbReference type="OrthoDB" id="3176171at2759"/>
<dbReference type="PANTHER" id="PTHR47969">
    <property type="entry name" value="CHROMOSOME-ASSOCIATED KINESIN KIF4A-RELATED"/>
    <property type="match status" value="1"/>
</dbReference>
<feature type="region of interest" description="Disordered" evidence="8">
    <location>
        <begin position="51"/>
        <end position="72"/>
    </location>
</feature>
<dbReference type="Gene3D" id="3.40.850.10">
    <property type="entry name" value="Kinesin motor domain"/>
    <property type="match status" value="1"/>
</dbReference>
<dbReference type="HOGENOM" id="CLU_001485_2_3_1"/>
<evidence type="ECO:0000256" key="5">
    <source>
        <dbReference type="ARBA" id="ARBA00023054"/>
    </source>
</evidence>
<name>A3LRC1_PICST</name>
<dbReference type="AlphaFoldDB" id="A3LRC1"/>
<evidence type="ECO:0000256" key="3">
    <source>
        <dbReference type="ARBA" id="ARBA00022741"/>
    </source>
</evidence>
<dbReference type="GO" id="GO:0051231">
    <property type="term" value="P:spindle elongation"/>
    <property type="evidence" value="ECO:0007669"/>
    <property type="project" value="TreeGrafter"/>
</dbReference>
<dbReference type="KEGG" id="pic:PICST_43531"/>
<dbReference type="PRINTS" id="PR00380">
    <property type="entry name" value="KINESINHEAVY"/>
</dbReference>
<dbReference type="GO" id="GO:0005875">
    <property type="term" value="C:microtubule associated complex"/>
    <property type="evidence" value="ECO:0007669"/>
    <property type="project" value="TreeGrafter"/>
</dbReference>
<evidence type="ECO:0000256" key="8">
    <source>
        <dbReference type="SAM" id="MobiDB-lite"/>
    </source>
</evidence>
<gene>
    <name evidence="10" type="ORF">PICST_43531</name>
</gene>
<dbReference type="SUPFAM" id="SSF52540">
    <property type="entry name" value="P-loop containing nucleoside triphosphate hydrolases"/>
    <property type="match status" value="1"/>
</dbReference>
<evidence type="ECO:0000259" key="9">
    <source>
        <dbReference type="PROSITE" id="PS50067"/>
    </source>
</evidence>
<comment type="similarity">
    <text evidence="6">Belongs to the TRAFAC class myosin-kinesin ATPase superfamily. Kinesin family.</text>
</comment>
<evidence type="ECO:0000256" key="6">
    <source>
        <dbReference type="PROSITE-ProRule" id="PRU00283"/>
    </source>
</evidence>
<keyword evidence="4 6" id="KW-0067">ATP-binding</keyword>
<evidence type="ECO:0000313" key="10">
    <source>
        <dbReference type="EMBL" id="ABN65357.2"/>
    </source>
</evidence>
<dbReference type="Proteomes" id="UP000002258">
    <property type="component" value="Chromosome 3"/>
</dbReference>
<dbReference type="GeneID" id="4838001"/>
<evidence type="ECO:0000313" key="11">
    <source>
        <dbReference type="Proteomes" id="UP000002258"/>
    </source>
</evidence>
<dbReference type="STRING" id="322104.A3LRC1"/>
<dbReference type="PANTHER" id="PTHR47969:SF15">
    <property type="entry name" value="CHROMOSOME-ASSOCIATED KINESIN KIF4A-RELATED"/>
    <property type="match status" value="1"/>
</dbReference>
<dbReference type="EMBL" id="CP000497">
    <property type="protein sequence ID" value="ABN65357.2"/>
    <property type="molecule type" value="Genomic_DNA"/>
</dbReference>
<dbReference type="GO" id="GO:0008017">
    <property type="term" value="F:microtubule binding"/>
    <property type="evidence" value="ECO:0007669"/>
    <property type="project" value="InterPro"/>
</dbReference>